<feature type="domain" description="AB hydrolase-1" evidence="2">
    <location>
        <begin position="20"/>
        <end position="161"/>
    </location>
</feature>
<dbReference type="EMBL" id="JACHHG010000005">
    <property type="protein sequence ID" value="MBB6098152.1"/>
    <property type="molecule type" value="Genomic_DNA"/>
</dbReference>
<dbReference type="InterPro" id="IPR029058">
    <property type="entry name" value="AB_hydrolase_fold"/>
</dbReference>
<dbReference type="PRINTS" id="PR00111">
    <property type="entry name" value="ABHYDROLASE"/>
</dbReference>
<dbReference type="Gene3D" id="3.40.50.1820">
    <property type="entry name" value="alpha/beta hydrolase"/>
    <property type="match status" value="1"/>
</dbReference>
<reference evidence="3 4" key="1">
    <citation type="submission" date="2020-08" db="EMBL/GenBank/DDBJ databases">
        <title>Genomic Encyclopedia of Type Strains, Phase IV (KMG-IV): sequencing the most valuable type-strain genomes for metagenomic binning, comparative biology and taxonomic classification.</title>
        <authorList>
            <person name="Goeker M."/>
        </authorList>
    </citation>
    <scope>NUCLEOTIDE SEQUENCE [LARGE SCALE GENOMIC DNA]</scope>
    <source>
        <strain evidence="3 4">DSM 21458</strain>
    </source>
</reference>
<dbReference type="GO" id="GO:0016787">
    <property type="term" value="F:hydrolase activity"/>
    <property type="evidence" value="ECO:0007669"/>
    <property type="project" value="UniProtKB-KW"/>
</dbReference>
<proteinExistence type="predicted"/>
<comment type="caution">
    <text evidence="3">The sequence shown here is derived from an EMBL/GenBank/DDBJ whole genome shotgun (WGS) entry which is preliminary data.</text>
</comment>
<dbReference type="Proteomes" id="UP000569951">
    <property type="component" value="Unassembled WGS sequence"/>
</dbReference>
<organism evidence="3 4">
    <name type="scientific">Deinobacterium chartae</name>
    <dbReference type="NCBI Taxonomy" id="521158"/>
    <lineage>
        <taxon>Bacteria</taxon>
        <taxon>Thermotogati</taxon>
        <taxon>Deinococcota</taxon>
        <taxon>Deinococci</taxon>
        <taxon>Deinococcales</taxon>
        <taxon>Deinococcaceae</taxon>
        <taxon>Deinobacterium</taxon>
    </lineage>
</organism>
<dbReference type="AlphaFoldDB" id="A0A841I273"/>
<dbReference type="Pfam" id="PF00561">
    <property type="entry name" value="Abhydrolase_1"/>
    <property type="match status" value="1"/>
</dbReference>
<dbReference type="GO" id="GO:0016020">
    <property type="term" value="C:membrane"/>
    <property type="evidence" value="ECO:0007669"/>
    <property type="project" value="TreeGrafter"/>
</dbReference>
<evidence type="ECO:0000313" key="4">
    <source>
        <dbReference type="Proteomes" id="UP000569951"/>
    </source>
</evidence>
<evidence type="ECO:0000256" key="1">
    <source>
        <dbReference type="ARBA" id="ARBA00022801"/>
    </source>
</evidence>
<dbReference type="InterPro" id="IPR050266">
    <property type="entry name" value="AB_hydrolase_sf"/>
</dbReference>
<keyword evidence="1" id="KW-0378">Hydrolase</keyword>
<name>A0A841I273_9DEIO</name>
<dbReference type="SUPFAM" id="SSF53474">
    <property type="entry name" value="alpha/beta-Hydrolases"/>
    <property type="match status" value="1"/>
</dbReference>
<evidence type="ECO:0000313" key="3">
    <source>
        <dbReference type="EMBL" id="MBB6098152.1"/>
    </source>
</evidence>
<keyword evidence="4" id="KW-1185">Reference proteome</keyword>
<dbReference type="PANTHER" id="PTHR43798">
    <property type="entry name" value="MONOACYLGLYCEROL LIPASE"/>
    <property type="match status" value="1"/>
</dbReference>
<accession>A0A841I273</accession>
<sequence length="241" mass="26670">MKVFRHGERRLSYRSVGKGPPLVLIHGLSGSHRWWRRNLPVLTPHFTVYLVDLVGFGASRSQRPLPIRESADLLAAWLDAHSLERVRVMGHSMGGHTALHLAAAHPERVLRQVLVAPSGLVRGTWWQLMLKLPQAGISGSKRFLATIAADALRAGLPTLFQATLEVLGDDVSELLGLLEVPTLLVWGGRDVLVTRPLAETFSRIPGSELVILPSAGHVVMYDRAEEFNRAVLPFLQKEESR</sequence>
<dbReference type="InterPro" id="IPR000073">
    <property type="entry name" value="AB_hydrolase_1"/>
</dbReference>
<evidence type="ECO:0000259" key="2">
    <source>
        <dbReference type="Pfam" id="PF00561"/>
    </source>
</evidence>
<dbReference type="PANTHER" id="PTHR43798:SF31">
    <property type="entry name" value="AB HYDROLASE SUPERFAMILY PROTEIN YCLE"/>
    <property type="match status" value="1"/>
</dbReference>
<protein>
    <submittedName>
        <fullName evidence="3">Pimeloyl-ACP methyl ester carboxylesterase</fullName>
    </submittedName>
</protein>
<dbReference type="RefSeq" id="WP_183986299.1">
    <property type="nucleotide sequence ID" value="NZ_JACHHG010000005.1"/>
</dbReference>
<gene>
    <name evidence="3" type="ORF">HNR42_001577</name>
</gene>